<evidence type="ECO:0000313" key="1">
    <source>
        <dbReference type="EMBL" id="SHF95102.1"/>
    </source>
</evidence>
<dbReference type="RefSeq" id="WP_073403552.1">
    <property type="nucleotide sequence ID" value="NZ_FQTV01000018.1"/>
</dbReference>
<reference evidence="1 2" key="1">
    <citation type="submission" date="2016-11" db="EMBL/GenBank/DDBJ databases">
        <authorList>
            <person name="Jaros S."/>
            <person name="Januszkiewicz K."/>
            <person name="Wedrychowicz H."/>
        </authorList>
    </citation>
    <scope>NUCLEOTIDE SEQUENCE [LARGE SCALE GENOMIC DNA]</scope>
    <source>
        <strain evidence="1 2">DSM 26991</strain>
    </source>
</reference>
<dbReference type="PROSITE" id="PS51257">
    <property type="entry name" value="PROKAR_LIPOPROTEIN"/>
    <property type="match status" value="1"/>
</dbReference>
<accession>A0A1M5FV81</accession>
<dbReference type="AlphaFoldDB" id="A0A1M5FV81"/>
<dbReference type="GO" id="GO:0008233">
    <property type="term" value="F:peptidase activity"/>
    <property type="evidence" value="ECO:0007669"/>
    <property type="project" value="UniProtKB-KW"/>
</dbReference>
<sequence>MYKYLLCVCIIALLLSSCGNKPKHIYIDTDYTTENIDTTENVDTGAIDDFAIDETESVVVPFREENGVKVIDVKVNGVGFNMIFDTGCSGTLISVAEANYLYQKGLLSQDDILGTSQSMIADGSIVENAVVNLKEVVVADKISCPNVQATVSNNVSAPLLFGNEVLNRTASYKIDNLNKTIIFKLK</sequence>
<protein>
    <submittedName>
        <fullName evidence="1">Gag-polyprotein putative aspartyl protease</fullName>
    </submittedName>
</protein>
<dbReference type="STRING" id="1297750.SAMN05444405_1184"/>
<dbReference type="Pfam" id="PF13975">
    <property type="entry name" value="gag-asp_proteas"/>
    <property type="match status" value="1"/>
</dbReference>
<dbReference type="Gene3D" id="2.40.70.10">
    <property type="entry name" value="Acid Proteases"/>
    <property type="match status" value="1"/>
</dbReference>
<dbReference type="SUPFAM" id="SSF50630">
    <property type="entry name" value="Acid proteases"/>
    <property type="match status" value="1"/>
</dbReference>
<gene>
    <name evidence="1" type="ORF">SAMN05444405_1184</name>
</gene>
<dbReference type="OrthoDB" id="1074250at2"/>
<dbReference type="InterPro" id="IPR021109">
    <property type="entry name" value="Peptidase_aspartic_dom_sf"/>
</dbReference>
<organism evidence="1 2">
    <name type="scientific">Bacteroides luti</name>
    <dbReference type="NCBI Taxonomy" id="1297750"/>
    <lineage>
        <taxon>Bacteria</taxon>
        <taxon>Pseudomonadati</taxon>
        <taxon>Bacteroidota</taxon>
        <taxon>Bacteroidia</taxon>
        <taxon>Bacteroidales</taxon>
        <taxon>Bacteroidaceae</taxon>
        <taxon>Bacteroides</taxon>
    </lineage>
</organism>
<proteinExistence type="predicted"/>
<evidence type="ECO:0000313" key="2">
    <source>
        <dbReference type="Proteomes" id="UP000184509"/>
    </source>
</evidence>
<keyword evidence="1" id="KW-0645">Protease</keyword>
<name>A0A1M5FV81_9BACE</name>
<keyword evidence="2" id="KW-1185">Reference proteome</keyword>
<dbReference type="Proteomes" id="UP000184509">
    <property type="component" value="Unassembled WGS sequence"/>
</dbReference>
<dbReference type="GO" id="GO:0006508">
    <property type="term" value="P:proteolysis"/>
    <property type="evidence" value="ECO:0007669"/>
    <property type="project" value="UniProtKB-KW"/>
</dbReference>
<dbReference type="EMBL" id="FQTV01000018">
    <property type="protein sequence ID" value="SHF95102.1"/>
    <property type="molecule type" value="Genomic_DNA"/>
</dbReference>
<keyword evidence="1" id="KW-0378">Hydrolase</keyword>